<protein>
    <recommendedName>
        <fullName evidence="5">F-box domain-containing protein</fullName>
    </recommendedName>
</protein>
<reference evidence="3" key="1">
    <citation type="submission" date="2023-03" db="EMBL/GenBank/DDBJ databases">
        <title>Massive genome expansion in bonnet fungi (Mycena s.s.) driven by repeated elements and novel gene families across ecological guilds.</title>
        <authorList>
            <consortium name="Lawrence Berkeley National Laboratory"/>
            <person name="Harder C.B."/>
            <person name="Miyauchi S."/>
            <person name="Viragh M."/>
            <person name="Kuo A."/>
            <person name="Thoen E."/>
            <person name="Andreopoulos B."/>
            <person name="Lu D."/>
            <person name="Skrede I."/>
            <person name="Drula E."/>
            <person name="Henrissat B."/>
            <person name="Morin E."/>
            <person name="Kohler A."/>
            <person name="Barry K."/>
            <person name="LaButti K."/>
            <person name="Morin E."/>
            <person name="Salamov A."/>
            <person name="Lipzen A."/>
            <person name="Mereny Z."/>
            <person name="Hegedus B."/>
            <person name="Baldrian P."/>
            <person name="Stursova M."/>
            <person name="Weitz H."/>
            <person name="Taylor A."/>
            <person name="Grigoriev I.V."/>
            <person name="Nagy L.G."/>
            <person name="Martin F."/>
            <person name="Kauserud H."/>
        </authorList>
    </citation>
    <scope>NUCLEOTIDE SEQUENCE</scope>
    <source>
        <strain evidence="3">9284</strain>
    </source>
</reference>
<accession>A0AAD7C7B4</accession>
<sequence length="391" mass="43987">MAHIDPKASRAADRSRILQIDAEIQELEKRLRLLRIERDGPQKRLEAYKYPVLTLPNEIVSEIFVHTLPLYPACPPLIGPASPIPLTHIGRKWREIAITTPQLWRAICVSACGQGIRRKQTEVVRTWLDRSKSCPLSIQIEKQKGNHPVLQEIDLHRERWEQVVTETTGSALRSFFKGSMPMLRNLSVTMQDDTGVRPAVSPVDLPRLRRVSLTWFRYPVDWLPCAQLTSLTLNAMHSPNYIPILRHAIHLVNLTFIGCDLFTRSEAQSQLDIPLTQLTSLVIVASNVVRVLNLISIPTLHTLWLSGGDLGDFPMGTLCPLISRCGNGKLRKVLVVGHLSRGVSKKAFRSAFPTISEISFNSRFRFDARQEGDEEDSGDSDEEDSDSHSSG</sequence>
<organism evidence="3 4">
    <name type="scientific">Roridomyces roridus</name>
    <dbReference type="NCBI Taxonomy" id="1738132"/>
    <lineage>
        <taxon>Eukaryota</taxon>
        <taxon>Fungi</taxon>
        <taxon>Dikarya</taxon>
        <taxon>Basidiomycota</taxon>
        <taxon>Agaricomycotina</taxon>
        <taxon>Agaricomycetes</taxon>
        <taxon>Agaricomycetidae</taxon>
        <taxon>Agaricales</taxon>
        <taxon>Marasmiineae</taxon>
        <taxon>Mycenaceae</taxon>
        <taxon>Roridomyces</taxon>
    </lineage>
</organism>
<proteinExistence type="predicted"/>
<comment type="caution">
    <text evidence="3">The sequence shown here is derived from an EMBL/GenBank/DDBJ whole genome shotgun (WGS) entry which is preliminary data.</text>
</comment>
<dbReference type="SUPFAM" id="SSF52047">
    <property type="entry name" value="RNI-like"/>
    <property type="match status" value="1"/>
</dbReference>
<dbReference type="Proteomes" id="UP001221142">
    <property type="component" value="Unassembled WGS sequence"/>
</dbReference>
<gene>
    <name evidence="3" type="ORF">FB45DRAFT_1053732</name>
</gene>
<evidence type="ECO:0000256" key="2">
    <source>
        <dbReference type="SAM" id="MobiDB-lite"/>
    </source>
</evidence>
<evidence type="ECO:0008006" key="5">
    <source>
        <dbReference type="Google" id="ProtNLM"/>
    </source>
</evidence>
<feature type="region of interest" description="Disordered" evidence="2">
    <location>
        <begin position="369"/>
        <end position="391"/>
    </location>
</feature>
<feature type="coiled-coil region" evidence="1">
    <location>
        <begin position="10"/>
        <end position="37"/>
    </location>
</feature>
<dbReference type="InterPro" id="IPR032675">
    <property type="entry name" value="LRR_dom_sf"/>
</dbReference>
<dbReference type="AlphaFoldDB" id="A0AAD7C7B4"/>
<name>A0AAD7C7B4_9AGAR</name>
<evidence type="ECO:0000256" key="1">
    <source>
        <dbReference type="SAM" id="Coils"/>
    </source>
</evidence>
<keyword evidence="4" id="KW-1185">Reference proteome</keyword>
<dbReference type="Gene3D" id="3.80.10.10">
    <property type="entry name" value="Ribonuclease Inhibitor"/>
    <property type="match status" value="1"/>
</dbReference>
<feature type="compositionally biased region" description="Acidic residues" evidence="2">
    <location>
        <begin position="372"/>
        <end position="385"/>
    </location>
</feature>
<keyword evidence="1" id="KW-0175">Coiled coil</keyword>
<evidence type="ECO:0000313" key="3">
    <source>
        <dbReference type="EMBL" id="KAJ7641139.1"/>
    </source>
</evidence>
<evidence type="ECO:0000313" key="4">
    <source>
        <dbReference type="Proteomes" id="UP001221142"/>
    </source>
</evidence>
<dbReference type="EMBL" id="JARKIF010000004">
    <property type="protein sequence ID" value="KAJ7641139.1"/>
    <property type="molecule type" value="Genomic_DNA"/>
</dbReference>